<dbReference type="InterPro" id="IPR052707">
    <property type="entry name" value="OsmC_Ohr_Peroxiredoxin"/>
</dbReference>
<dbReference type="PANTHER" id="PTHR42830:SF2">
    <property type="entry name" value="OSMC_OHR FAMILY PROTEIN"/>
    <property type="match status" value="1"/>
</dbReference>
<dbReference type="SUPFAM" id="SSF82784">
    <property type="entry name" value="OsmC-like"/>
    <property type="match status" value="1"/>
</dbReference>
<sequence length="151" mass="16417">MHPFPHRYHVQAQGSASGSVRVTTQDAPDLETSAPPEFDGPPGYWSPESLLVASVADCYILSFRAVARASKLEWSSLDVDVEGVLDRVEGVSRFVRFTVKPRLSISSPERETLARTVLDKAKRTCLVTNSLNAECDLVPTVTFAEAAPAAQ</sequence>
<evidence type="ECO:0000313" key="2">
    <source>
        <dbReference type="EMBL" id="NKE64647.1"/>
    </source>
</evidence>
<reference evidence="2 3" key="1">
    <citation type="journal article" date="2020" name="Nature">
        <title>Bacterial chemolithoautotrophy via manganese oxidation.</title>
        <authorList>
            <person name="Yu H."/>
            <person name="Leadbetter J.R."/>
        </authorList>
    </citation>
    <scope>NUCLEOTIDE SEQUENCE [LARGE SCALE GENOMIC DNA]</scope>
    <source>
        <strain evidence="2 3">RBP-1</strain>
    </source>
</reference>
<evidence type="ECO:0000313" key="3">
    <source>
        <dbReference type="Proteomes" id="UP000521868"/>
    </source>
</evidence>
<dbReference type="Proteomes" id="UP000521868">
    <property type="component" value="Unassembled WGS sequence"/>
</dbReference>
<feature type="region of interest" description="Disordered" evidence="1">
    <location>
        <begin position="1"/>
        <end position="42"/>
    </location>
</feature>
<name>A0A7X6DCH5_9BURK</name>
<dbReference type="Pfam" id="PF02566">
    <property type="entry name" value="OsmC"/>
    <property type="match status" value="1"/>
</dbReference>
<dbReference type="AlphaFoldDB" id="A0A7X6DCH5"/>
<comment type="caution">
    <text evidence="2">The sequence shown here is derived from an EMBL/GenBank/DDBJ whole genome shotgun (WGS) entry which is preliminary data.</text>
</comment>
<dbReference type="InterPro" id="IPR003718">
    <property type="entry name" value="OsmC/Ohr_fam"/>
</dbReference>
<dbReference type="InterPro" id="IPR015946">
    <property type="entry name" value="KH_dom-like_a/b"/>
</dbReference>
<accession>A0A7X6DCH5</accession>
<keyword evidence="3" id="KW-1185">Reference proteome</keyword>
<proteinExistence type="predicted"/>
<dbReference type="RefSeq" id="WP_168105719.1">
    <property type="nucleotide sequence ID" value="NZ_VTOX01000001.1"/>
</dbReference>
<feature type="compositionally biased region" description="Polar residues" evidence="1">
    <location>
        <begin position="12"/>
        <end position="26"/>
    </location>
</feature>
<dbReference type="InterPro" id="IPR036102">
    <property type="entry name" value="OsmC/Ohrsf"/>
</dbReference>
<gene>
    <name evidence="2" type="ORF">RAMLITH_02330</name>
</gene>
<protein>
    <submittedName>
        <fullName evidence="2">OsmC family protein</fullName>
    </submittedName>
</protein>
<dbReference type="EMBL" id="VTOX01000001">
    <property type="protein sequence ID" value="NKE64647.1"/>
    <property type="molecule type" value="Genomic_DNA"/>
</dbReference>
<dbReference type="PANTHER" id="PTHR42830">
    <property type="entry name" value="OSMOTICALLY INDUCIBLE FAMILY PROTEIN"/>
    <property type="match status" value="1"/>
</dbReference>
<evidence type="ECO:0000256" key="1">
    <source>
        <dbReference type="SAM" id="MobiDB-lite"/>
    </source>
</evidence>
<organism evidence="2 3">
    <name type="scientific">Ramlibacter lithotrophicus</name>
    <dbReference type="NCBI Taxonomy" id="2606681"/>
    <lineage>
        <taxon>Bacteria</taxon>
        <taxon>Pseudomonadati</taxon>
        <taxon>Pseudomonadota</taxon>
        <taxon>Betaproteobacteria</taxon>
        <taxon>Burkholderiales</taxon>
        <taxon>Comamonadaceae</taxon>
        <taxon>Ramlibacter</taxon>
    </lineage>
</organism>
<dbReference type="Gene3D" id="3.30.300.20">
    <property type="match status" value="1"/>
</dbReference>